<evidence type="ECO:0000256" key="2">
    <source>
        <dbReference type="ARBA" id="ARBA00022737"/>
    </source>
</evidence>
<evidence type="ECO:0000256" key="3">
    <source>
        <dbReference type="SAM" id="SignalP"/>
    </source>
</evidence>
<keyword evidence="1 3" id="KW-0732">Signal</keyword>
<feature type="chain" id="PRO_5032315156" description="Gnk2-homologous domain-containing protein" evidence="3">
    <location>
        <begin position="24"/>
        <end position="102"/>
    </location>
</feature>
<keyword evidence="6" id="KW-1185">Reference proteome</keyword>
<feature type="domain" description="Gnk2-homologous" evidence="4">
    <location>
        <begin position="23"/>
        <end position="102"/>
    </location>
</feature>
<dbReference type="Pfam" id="PF01657">
    <property type="entry name" value="Stress-antifung"/>
    <property type="match status" value="1"/>
</dbReference>
<gene>
    <name evidence="5" type="ORF">IFM89_012493</name>
</gene>
<feature type="signal peptide" evidence="3">
    <location>
        <begin position="1"/>
        <end position="23"/>
    </location>
</feature>
<evidence type="ECO:0000259" key="4">
    <source>
        <dbReference type="PROSITE" id="PS51473"/>
    </source>
</evidence>
<dbReference type="Gene3D" id="3.30.430.20">
    <property type="entry name" value="Gnk2 domain, C-X8-C-X2-C motif"/>
    <property type="match status" value="1"/>
</dbReference>
<reference evidence="5 6" key="1">
    <citation type="submission" date="2020-10" db="EMBL/GenBank/DDBJ databases">
        <title>The Coptis chinensis genome and diversification of protoberbering-type alkaloids.</title>
        <authorList>
            <person name="Wang B."/>
            <person name="Shu S."/>
            <person name="Song C."/>
            <person name="Liu Y."/>
        </authorList>
    </citation>
    <scope>NUCLEOTIDE SEQUENCE [LARGE SCALE GENOMIC DNA]</scope>
    <source>
        <strain evidence="5">HL-2020</strain>
        <tissue evidence="5">Leaf</tissue>
    </source>
</reference>
<dbReference type="PROSITE" id="PS51473">
    <property type="entry name" value="GNK2"/>
    <property type="match status" value="1"/>
</dbReference>
<dbReference type="InterPro" id="IPR002902">
    <property type="entry name" value="GNK2"/>
</dbReference>
<keyword evidence="2" id="KW-0677">Repeat</keyword>
<proteinExistence type="predicted"/>
<dbReference type="InterPro" id="IPR038408">
    <property type="entry name" value="GNK2_sf"/>
</dbReference>
<evidence type="ECO:0000313" key="6">
    <source>
        <dbReference type="Proteomes" id="UP000631114"/>
    </source>
</evidence>
<accession>A0A835LUU8</accession>
<dbReference type="AlphaFoldDB" id="A0A835LUU8"/>
<evidence type="ECO:0000256" key="1">
    <source>
        <dbReference type="ARBA" id="ARBA00022729"/>
    </source>
</evidence>
<sequence>MLNPIFVLFFLSLLQLNFRYEEAQFKHCSTTSSTRYTANSTFLKNLNEACIILRNNTALTNFNATTILGDGTEPVTTLALCHGDVTPSECQPCIKAATTDIF</sequence>
<dbReference type="CDD" id="cd23509">
    <property type="entry name" value="Gnk2-like"/>
    <property type="match status" value="1"/>
</dbReference>
<dbReference type="Proteomes" id="UP000631114">
    <property type="component" value="Unassembled WGS sequence"/>
</dbReference>
<organism evidence="5 6">
    <name type="scientific">Coptis chinensis</name>
    <dbReference type="NCBI Taxonomy" id="261450"/>
    <lineage>
        <taxon>Eukaryota</taxon>
        <taxon>Viridiplantae</taxon>
        <taxon>Streptophyta</taxon>
        <taxon>Embryophyta</taxon>
        <taxon>Tracheophyta</taxon>
        <taxon>Spermatophyta</taxon>
        <taxon>Magnoliopsida</taxon>
        <taxon>Ranunculales</taxon>
        <taxon>Ranunculaceae</taxon>
        <taxon>Coptidoideae</taxon>
        <taxon>Coptis</taxon>
    </lineage>
</organism>
<name>A0A835LUU8_9MAGN</name>
<protein>
    <recommendedName>
        <fullName evidence="4">Gnk2-homologous domain-containing protein</fullName>
    </recommendedName>
</protein>
<dbReference type="PANTHER" id="PTHR32099">
    <property type="entry name" value="CYSTEINE-RICH REPEAT SECRETORY PROTEIN"/>
    <property type="match status" value="1"/>
</dbReference>
<dbReference type="PANTHER" id="PTHR32099:SF42">
    <property type="entry name" value="CYSTEINE-RICH RECEPTOR-LIKE PROTEIN KINASE 9-RELATED"/>
    <property type="match status" value="1"/>
</dbReference>
<dbReference type="EMBL" id="JADFTS010000004">
    <property type="protein sequence ID" value="KAF9609053.1"/>
    <property type="molecule type" value="Genomic_DNA"/>
</dbReference>
<comment type="caution">
    <text evidence="5">The sequence shown here is derived from an EMBL/GenBank/DDBJ whole genome shotgun (WGS) entry which is preliminary data.</text>
</comment>
<evidence type="ECO:0000313" key="5">
    <source>
        <dbReference type="EMBL" id="KAF9609053.1"/>
    </source>
</evidence>